<reference evidence="1 2" key="1">
    <citation type="journal article" date="2014" name="Nat. Genet.">
        <title>Genome and transcriptome of the porcine whipworm Trichuris suis.</title>
        <authorList>
            <person name="Jex A.R."/>
            <person name="Nejsum P."/>
            <person name="Schwarz E.M."/>
            <person name="Hu L."/>
            <person name="Young N.D."/>
            <person name="Hall R.S."/>
            <person name="Korhonen P.K."/>
            <person name="Liao S."/>
            <person name="Thamsborg S."/>
            <person name="Xia J."/>
            <person name="Xu P."/>
            <person name="Wang S."/>
            <person name="Scheerlinck J.P."/>
            <person name="Hofmann A."/>
            <person name="Sternberg P.W."/>
            <person name="Wang J."/>
            <person name="Gasser R.B."/>
        </authorList>
    </citation>
    <scope>NUCLEOTIDE SEQUENCE [LARGE SCALE GENOMIC DNA]</scope>
    <source>
        <strain evidence="1">DCEP-RM93M</strain>
    </source>
</reference>
<evidence type="ECO:0000313" key="1">
    <source>
        <dbReference type="EMBL" id="KFD47401.1"/>
    </source>
</evidence>
<proteinExistence type="predicted"/>
<name>A0A085LR05_9BILA</name>
<accession>A0A085LR05</accession>
<dbReference type="AlphaFoldDB" id="A0A085LR05"/>
<dbReference type="Proteomes" id="UP000030764">
    <property type="component" value="Unassembled WGS sequence"/>
</dbReference>
<gene>
    <name evidence="1" type="ORF">M513_11712</name>
</gene>
<keyword evidence="2" id="KW-1185">Reference proteome</keyword>
<evidence type="ECO:0000313" key="2">
    <source>
        <dbReference type="Proteomes" id="UP000030764"/>
    </source>
</evidence>
<sequence length="68" mass="7551">MLLQFFQDNVVNGTAAQCLPGTRNVELWKPDEEPNREKGKSLVCPSHLAMSTPLQTCGQKSLRQSALH</sequence>
<dbReference type="EMBL" id="KL363328">
    <property type="protein sequence ID" value="KFD47401.1"/>
    <property type="molecule type" value="Genomic_DNA"/>
</dbReference>
<organism evidence="1 2">
    <name type="scientific">Trichuris suis</name>
    <name type="common">pig whipworm</name>
    <dbReference type="NCBI Taxonomy" id="68888"/>
    <lineage>
        <taxon>Eukaryota</taxon>
        <taxon>Metazoa</taxon>
        <taxon>Ecdysozoa</taxon>
        <taxon>Nematoda</taxon>
        <taxon>Enoplea</taxon>
        <taxon>Dorylaimia</taxon>
        <taxon>Trichinellida</taxon>
        <taxon>Trichuridae</taxon>
        <taxon>Trichuris</taxon>
    </lineage>
</organism>
<protein>
    <submittedName>
        <fullName evidence="1">Uncharacterized protein</fullName>
    </submittedName>
</protein>